<dbReference type="EMBL" id="JACHJY010000009">
    <property type="protein sequence ID" value="MBB4984968.1"/>
    <property type="molecule type" value="Genomic_DNA"/>
</dbReference>
<comment type="caution">
    <text evidence="1">The sequence shown here is derived from an EMBL/GenBank/DDBJ whole genome shotgun (WGS) entry which is preliminary data.</text>
</comment>
<dbReference type="RefSeq" id="WP_184932198.1">
    <property type="nucleotide sequence ID" value="NZ_JACHJY010000009.1"/>
</dbReference>
<dbReference type="AlphaFoldDB" id="A0A7W7U4L6"/>
<protein>
    <submittedName>
        <fullName evidence="1">Uncharacterized protein</fullName>
    </submittedName>
</protein>
<dbReference type="Proteomes" id="UP000582643">
    <property type="component" value="Unassembled WGS sequence"/>
</dbReference>
<gene>
    <name evidence="1" type="ORF">GGE06_005918</name>
</gene>
<name>A0A7W7U4L6_9ACTN</name>
<keyword evidence="2" id="KW-1185">Reference proteome</keyword>
<sequence length="54" mass="6658">MSFRDRQYRTCMRELAAIRILDDLRRWRDAHNRRVCQAIWQLPARTPDRKETGQ</sequence>
<evidence type="ECO:0000313" key="1">
    <source>
        <dbReference type="EMBL" id="MBB4984968.1"/>
    </source>
</evidence>
<reference evidence="1 2" key="1">
    <citation type="submission" date="2020-08" db="EMBL/GenBank/DDBJ databases">
        <title>Genomic Encyclopedia of Type Strains, Phase III (KMG-III): the genomes of soil and plant-associated and newly described type strains.</title>
        <authorList>
            <person name="Whitman W."/>
        </authorList>
    </citation>
    <scope>NUCLEOTIDE SEQUENCE [LARGE SCALE GENOMIC DNA]</scope>
    <source>
        <strain evidence="1 2">SFB5A</strain>
    </source>
</reference>
<accession>A0A7W7U4L6</accession>
<organism evidence="1 2">
    <name type="scientific">Streptomyces nymphaeiformis</name>
    <dbReference type="NCBI Taxonomy" id="2663842"/>
    <lineage>
        <taxon>Bacteria</taxon>
        <taxon>Bacillati</taxon>
        <taxon>Actinomycetota</taxon>
        <taxon>Actinomycetes</taxon>
        <taxon>Kitasatosporales</taxon>
        <taxon>Streptomycetaceae</taxon>
        <taxon>Streptomyces</taxon>
    </lineage>
</organism>
<proteinExistence type="predicted"/>
<evidence type="ECO:0000313" key="2">
    <source>
        <dbReference type="Proteomes" id="UP000582643"/>
    </source>
</evidence>